<evidence type="ECO:0000259" key="4">
    <source>
        <dbReference type="Pfam" id="PF01755"/>
    </source>
</evidence>
<evidence type="ECO:0000313" key="6">
    <source>
        <dbReference type="Proteomes" id="UP001620514"/>
    </source>
</evidence>
<dbReference type="RefSeq" id="WP_075643894.1">
    <property type="nucleotide sequence ID" value="NZ_FCOK02000011.1"/>
</dbReference>
<keyword evidence="5" id="KW-0808">Transferase</keyword>
<evidence type="ECO:0000256" key="2">
    <source>
        <dbReference type="ARBA" id="ARBA00005222"/>
    </source>
</evidence>
<comment type="pathway">
    <text evidence="1">Bacterial outer membrane biogenesis; lipooligosaccharide biosynthesis.</text>
</comment>
<evidence type="ECO:0000256" key="3">
    <source>
        <dbReference type="ARBA" id="ARBA00022985"/>
    </source>
</evidence>
<reference evidence="5 6" key="1">
    <citation type="submission" date="2024-11" db="EMBL/GenBank/DDBJ databases">
        <title>Using genomics to understand microbial adaptation to soil warming.</title>
        <authorList>
            <person name="Deangelis K.M. PhD."/>
        </authorList>
    </citation>
    <scope>NUCLEOTIDE SEQUENCE [LARGE SCALE GENOMIC DNA]</scope>
    <source>
        <strain evidence="5 6">GAS97</strain>
    </source>
</reference>
<evidence type="ECO:0000256" key="1">
    <source>
        <dbReference type="ARBA" id="ARBA00005068"/>
    </source>
</evidence>
<dbReference type="GO" id="GO:0016740">
    <property type="term" value="F:transferase activity"/>
    <property type="evidence" value="ECO:0007669"/>
    <property type="project" value="UniProtKB-KW"/>
</dbReference>
<protein>
    <submittedName>
        <fullName evidence="5">Glycosyl transferase family 25</fullName>
    </submittedName>
</protein>
<dbReference type="Proteomes" id="UP001620514">
    <property type="component" value="Unassembled WGS sequence"/>
</dbReference>
<proteinExistence type="predicted"/>
<keyword evidence="3" id="KW-0448">Lipopolysaccharide biosynthesis</keyword>
<gene>
    <name evidence="5" type="ORF">ABH943_002051</name>
</gene>
<name>A0ABW8MH17_9BURK</name>
<accession>A0ABW8MH17</accession>
<feature type="domain" description="Glycosyl transferase family 25" evidence="4">
    <location>
        <begin position="8"/>
        <end position="178"/>
    </location>
</feature>
<comment type="caution">
    <text evidence="5">The sequence shown here is derived from an EMBL/GenBank/DDBJ whole genome shotgun (WGS) entry which is preliminary data.</text>
</comment>
<dbReference type="CDD" id="cd06532">
    <property type="entry name" value="Glyco_transf_25"/>
    <property type="match status" value="1"/>
</dbReference>
<keyword evidence="6" id="KW-1185">Reference proteome</keyword>
<evidence type="ECO:0000313" key="5">
    <source>
        <dbReference type="EMBL" id="MFK4442036.1"/>
    </source>
</evidence>
<dbReference type="EMBL" id="JBIYDN010000005">
    <property type="protein sequence ID" value="MFK4442036.1"/>
    <property type="molecule type" value="Genomic_DNA"/>
</dbReference>
<organism evidence="5 6">
    <name type="scientific">Caballeronia udeis</name>
    <dbReference type="NCBI Taxonomy" id="1232866"/>
    <lineage>
        <taxon>Bacteria</taxon>
        <taxon>Pseudomonadati</taxon>
        <taxon>Pseudomonadota</taxon>
        <taxon>Betaproteobacteria</taxon>
        <taxon>Burkholderiales</taxon>
        <taxon>Burkholderiaceae</taxon>
        <taxon>Caballeronia</taxon>
    </lineage>
</organism>
<dbReference type="InterPro" id="IPR002654">
    <property type="entry name" value="Glyco_trans_25"/>
</dbReference>
<comment type="pathway">
    <text evidence="2">Glycan metabolism; lacto-N-neotetraose biosynthesis.</text>
</comment>
<sequence>MTIGTHFVCISLERASERRALMARQFQAHGIDVQFFSGIEPRSSADAINESDFSARMRRYGRPMSEGEIGCYLSHREVWKQLVDSGDDAWCIMEDDIALRSGFVATVWELASNRDHWDVVRLMGLNRNERIPYAKLPSGTQLMWMDRQPVGLQCYMLTRAGAAALLAHTHKIVHAIDTAVDRHWEHKLRLFVTEPEYVETVDMVSTVGFRPGITSLSMRVREKIYRRIDKTMAALYNAKRRPQRPIHLSQNAVFTEHRQRDAHGLSLIDRQS</sequence>
<dbReference type="Pfam" id="PF01755">
    <property type="entry name" value="Glyco_transf_25"/>
    <property type="match status" value="1"/>
</dbReference>